<proteinExistence type="predicted"/>
<dbReference type="Proteomes" id="UP000605846">
    <property type="component" value="Unassembled WGS sequence"/>
</dbReference>
<sequence>MTGLQRTYIVGITVLAHATRALAVESSPPVVPVWAIAVAVVPLIALIAGLVYFLLRKRKQRNETSPNHVRQQASLGSFQTLVTAPRTKEEKQSNLTASMTADSAKRDTREDSVSEADDGKPTTSSLSQQPHIIQDLSLPLPVSTGSLFADKMELSSDEAIDLFQQYMNAKSAEAADPKHDRGFISIDLSGAAASLQQKAATIRGTLRQSIRRQKSVKSATPVNQLFSPAEPPPMSTPALPMEKSHPDIASQRAPSPTDEPASANSQFRPVSKTMVMPGELPAEYNFPDQHAPTGEHQSRPTGNVDIDSSEDSNNTDPVTSMDAARKAIRTASRKSKTRSMLVSDEAVQQMFNQEAELNFLPQPKGDESGHYASVRSRSPRVMEDIAASSGSVRRIVRNGTVTDGRASKSAAGARRGPGLTAQEMVGWWGDVPEVPPTPSPANLERRRFSVVSPRQTTPVMSGSATVSAKTSKALRTASPATAEGPSGRANTLGRSAQKPVGSTRGVKSLKGLFEPATTKVSPDGLSQKTQALFPEKSGNKWTNQEKKYGEDISDTGSDQDMASTKYAVSEDEMEEMIEKHSPSNTEKKGDVNAIRRMLQATWDNNMKESESMASLASADAGNSSSRAPFPRHTSAVGGSNRQELTLPAPTASFSSSTMQTVVPLEDTNKLRSKPSTSSFFSRQQSSEGHSRKSSGGHSSNTVVQIGSQTWTGRAQKVRPNLSQVEVMDAAEEMPPLTKTGTIGRAGRDHKAFLTAARSSRRPSAPRAGLPWMEQTGPNLRDTDRQDDMPASATDLEDLRSERSSWATIRPA</sequence>
<dbReference type="OrthoDB" id="2260962at2759"/>
<evidence type="ECO:0000256" key="1">
    <source>
        <dbReference type="SAM" id="MobiDB-lite"/>
    </source>
</evidence>
<keyword evidence="4" id="KW-1185">Reference proteome</keyword>
<dbReference type="AlphaFoldDB" id="A0A8H7C0V3"/>
<gene>
    <name evidence="3" type="ORF">EC973_003233</name>
</gene>
<reference evidence="3" key="1">
    <citation type="submission" date="2020-01" db="EMBL/GenBank/DDBJ databases">
        <title>Genome Sequencing of Three Apophysomyces-Like Fungal Strains Confirms a Novel Fungal Genus in the Mucoromycota with divergent Burkholderia-like Endosymbiotic Bacteria.</title>
        <authorList>
            <person name="Stajich J.E."/>
            <person name="Macias A.M."/>
            <person name="Carter-House D."/>
            <person name="Lovett B."/>
            <person name="Kasson L.R."/>
            <person name="Berry K."/>
            <person name="Grigoriev I."/>
            <person name="Chang Y."/>
            <person name="Spatafora J."/>
            <person name="Kasson M.T."/>
        </authorList>
    </citation>
    <scope>NUCLEOTIDE SEQUENCE</scope>
    <source>
        <strain evidence="3">NRRL A-21654</strain>
    </source>
</reference>
<feature type="compositionally biased region" description="Polar residues" evidence="1">
    <location>
        <begin position="651"/>
        <end position="660"/>
    </location>
</feature>
<feature type="compositionally biased region" description="Polar residues" evidence="1">
    <location>
        <begin position="121"/>
        <end position="131"/>
    </location>
</feature>
<feature type="region of interest" description="Disordered" evidence="1">
    <location>
        <begin position="608"/>
        <end position="811"/>
    </location>
</feature>
<keyword evidence="2" id="KW-0472">Membrane</keyword>
<organism evidence="3 4">
    <name type="scientific">Apophysomyces ossiformis</name>
    <dbReference type="NCBI Taxonomy" id="679940"/>
    <lineage>
        <taxon>Eukaryota</taxon>
        <taxon>Fungi</taxon>
        <taxon>Fungi incertae sedis</taxon>
        <taxon>Mucoromycota</taxon>
        <taxon>Mucoromycotina</taxon>
        <taxon>Mucoromycetes</taxon>
        <taxon>Mucorales</taxon>
        <taxon>Mucorineae</taxon>
        <taxon>Mucoraceae</taxon>
        <taxon>Apophysomyces</taxon>
    </lineage>
</organism>
<feature type="compositionally biased region" description="Polar residues" evidence="1">
    <location>
        <begin position="518"/>
        <end position="530"/>
    </location>
</feature>
<feature type="compositionally biased region" description="Basic and acidic residues" evidence="1">
    <location>
        <begin position="576"/>
        <end position="590"/>
    </location>
</feature>
<feature type="compositionally biased region" description="Low complexity" evidence="1">
    <location>
        <begin position="755"/>
        <end position="767"/>
    </location>
</feature>
<accession>A0A8H7C0V3</accession>
<feature type="compositionally biased region" description="Basic and acidic residues" evidence="1">
    <location>
        <begin position="103"/>
        <end position="120"/>
    </location>
</feature>
<keyword evidence="2" id="KW-1133">Transmembrane helix</keyword>
<protein>
    <submittedName>
        <fullName evidence="3">Uncharacterized protein</fullName>
    </submittedName>
</protein>
<feature type="compositionally biased region" description="Low complexity" evidence="1">
    <location>
        <begin position="675"/>
        <end position="699"/>
    </location>
</feature>
<dbReference type="EMBL" id="JABAYA010000002">
    <property type="protein sequence ID" value="KAF7732488.1"/>
    <property type="molecule type" value="Genomic_DNA"/>
</dbReference>
<evidence type="ECO:0000313" key="4">
    <source>
        <dbReference type="Proteomes" id="UP000605846"/>
    </source>
</evidence>
<feature type="compositionally biased region" description="Basic residues" evidence="1">
    <location>
        <begin position="326"/>
        <end position="337"/>
    </location>
</feature>
<keyword evidence="2" id="KW-0812">Transmembrane</keyword>
<feature type="region of interest" description="Disordered" evidence="1">
    <location>
        <begin position="451"/>
        <end position="591"/>
    </location>
</feature>
<feature type="transmembrane region" description="Helical" evidence="2">
    <location>
        <begin position="33"/>
        <end position="55"/>
    </location>
</feature>
<comment type="caution">
    <text evidence="3">The sequence shown here is derived from an EMBL/GenBank/DDBJ whole genome shotgun (WGS) entry which is preliminary data.</text>
</comment>
<name>A0A8H7C0V3_9FUNG</name>
<feature type="compositionally biased region" description="Polar residues" evidence="1">
    <location>
        <begin position="700"/>
        <end position="712"/>
    </location>
</feature>
<feature type="region of interest" description="Disordered" evidence="1">
    <location>
        <begin position="80"/>
        <end position="131"/>
    </location>
</feature>
<feature type="compositionally biased region" description="Polar residues" evidence="1">
    <location>
        <begin position="216"/>
        <end position="226"/>
    </location>
</feature>
<evidence type="ECO:0000256" key="2">
    <source>
        <dbReference type="SAM" id="Phobius"/>
    </source>
</evidence>
<evidence type="ECO:0000313" key="3">
    <source>
        <dbReference type="EMBL" id="KAF7732488.1"/>
    </source>
</evidence>
<feature type="compositionally biased region" description="Polar residues" evidence="1">
    <location>
        <begin position="452"/>
        <end position="470"/>
    </location>
</feature>
<feature type="region of interest" description="Disordered" evidence="1">
    <location>
        <begin position="211"/>
        <end position="340"/>
    </location>
</feature>